<proteinExistence type="predicted"/>
<dbReference type="AlphaFoldDB" id="A0A4R5W570"/>
<keyword evidence="3" id="KW-1185">Reference proteome</keyword>
<name>A0A4R5W570_9BURK</name>
<keyword evidence="1" id="KW-1133">Transmembrane helix</keyword>
<evidence type="ECO:0008006" key="4">
    <source>
        <dbReference type="Google" id="ProtNLM"/>
    </source>
</evidence>
<dbReference type="Proteomes" id="UP000294829">
    <property type="component" value="Unassembled WGS sequence"/>
</dbReference>
<comment type="caution">
    <text evidence="2">The sequence shown here is derived from an EMBL/GenBank/DDBJ whole genome shotgun (WGS) entry which is preliminary data.</text>
</comment>
<evidence type="ECO:0000313" key="2">
    <source>
        <dbReference type="EMBL" id="TDK68050.1"/>
    </source>
</evidence>
<sequence length="162" mass="18085">MMTVLKAIPVSIYFFLGVMALCVFFEFHGRNVVQERWDFAKQQQAFNDQQQIDQRYAEIADLKAAQAITNQTIQKVHDEEINTISSALARSERLRISTKFCLDPARQANTESTVSSDGADTGSRLLSEEVDRAVKQLILETEKATATGRAAQAFIRANGLAE</sequence>
<evidence type="ECO:0000313" key="3">
    <source>
        <dbReference type="Proteomes" id="UP000294829"/>
    </source>
</evidence>
<dbReference type="EMBL" id="SMYL01000001">
    <property type="protein sequence ID" value="TDK68050.1"/>
    <property type="molecule type" value="Genomic_DNA"/>
</dbReference>
<organism evidence="2 3">
    <name type="scientific">Sapientia aquatica</name>
    <dbReference type="NCBI Taxonomy" id="1549640"/>
    <lineage>
        <taxon>Bacteria</taxon>
        <taxon>Pseudomonadati</taxon>
        <taxon>Pseudomonadota</taxon>
        <taxon>Betaproteobacteria</taxon>
        <taxon>Burkholderiales</taxon>
        <taxon>Oxalobacteraceae</taxon>
        <taxon>Sapientia</taxon>
    </lineage>
</organism>
<dbReference type="RefSeq" id="WP_133324333.1">
    <property type="nucleotide sequence ID" value="NZ_SMYL01000001.1"/>
</dbReference>
<accession>A0A4R5W570</accession>
<reference evidence="2 3" key="1">
    <citation type="submission" date="2019-03" db="EMBL/GenBank/DDBJ databases">
        <title>Sapientia aquatica gen. nov., sp. nov., isolated from a crater lake.</title>
        <authorList>
            <person name="Felfoldi T."/>
            <person name="Szabo A."/>
            <person name="Toth E."/>
            <person name="Schumann P."/>
            <person name="Keki Z."/>
            <person name="Marialigeti K."/>
            <person name="Mathe I."/>
        </authorList>
    </citation>
    <scope>NUCLEOTIDE SEQUENCE [LARGE SCALE GENOMIC DNA]</scope>
    <source>
        <strain evidence="2 3">SA-152</strain>
    </source>
</reference>
<keyword evidence="1" id="KW-0812">Transmembrane</keyword>
<protein>
    <recommendedName>
        <fullName evidence="4">Lysis protein</fullName>
    </recommendedName>
</protein>
<feature type="transmembrane region" description="Helical" evidence="1">
    <location>
        <begin position="6"/>
        <end position="27"/>
    </location>
</feature>
<gene>
    <name evidence="2" type="ORF">E2I14_00380</name>
</gene>
<dbReference type="OrthoDB" id="8704345at2"/>
<evidence type="ECO:0000256" key="1">
    <source>
        <dbReference type="SAM" id="Phobius"/>
    </source>
</evidence>
<keyword evidence="1" id="KW-0472">Membrane</keyword>